<dbReference type="GO" id="GO:0005886">
    <property type="term" value="C:plasma membrane"/>
    <property type="evidence" value="ECO:0007669"/>
    <property type="project" value="UniProtKB-SubCell"/>
</dbReference>
<dbReference type="Gene3D" id="1.10.3720.10">
    <property type="entry name" value="MetI-like"/>
    <property type="match status" value="1"/>
</dbReference>
<keyword evidence="4 7" id="KW-0812">Transmembrane</keyword>
<feature type="transmembrane region" description="Helical" evidence="7">
    <location>
        <begin position="60"/>
        <end position="84"/>
    </location>
</feature>
<evidence type="ECO:0000256" key="7">
    <source>
        <dbReference type="RuleBase" id="RU363032"/>
    </source>
</evidence>
<dbReference type="Pfam" id="PF00528">
    <property type="entry name" value="BPD_transp_1"/>
    <property type="match status" value="1"/>
</dbReference>
<dbReference type="CDD" id="cd06261">
    <property type="entry name" value="TM_PBP2"/>
    <property type="match status" value="1"/>
</dbReference>
<name>A0A927WB29_9CLOT</name>
<protein>
    <submittedName>
        <fullName evidence="9">ABC transporter permease subunit</fullName>
    </submittedName>
</protein>
<evidence type="ECO:0000313" key="9">
    <source>
        <dbReference type="EMBL" id="MBE6058989.1"/>
    </source>
</evidence>
<gene>
    <name evidence="9" type="ORF">E7215_02260</name>
</gene>
<evidence type="ECO:0000313" key="10">
    <source>
        <dbReference type="Proteomes" id="UP000768462"/>
    </source>
</evidence>
<proteinExistence type="inferred from homology"/>
<organism evidence="9 10">
    <name type="scientific">Clostridium sulfidigenes</name>
    <dbReference type="NCBI Taxonomy" id="318464"/>
    <lineage>
        <taxon>Bacteria</taxon>
        <taxon>Bacillati</taxon>
        <taxon>Bacillota</taxon>
        <taxon>Clostridia</taxon>
        <taxon>Eubacteriales</taxon>
        <taxon>Clostridiaceae</taxon>
        <taxon>Clostridium</taxon>
    </lineage>
</organism>
<dbReference type="PANTHER" id="PTHR30450:SF1">
    <property type="entry name" value="D-METHIONINE TRANSPORT SYSTEM PERMEASE PROTEIN METI-RELATED"/>
    <property type="match status" value="1"/>
</dbReference>
<dbReference type="EMBL" id="SVCM01000027">
    <property type="protein sequence ID" value="MBE6058989.1"/>
    <property type="molecule type" value="Genomic_DNA"/>
</dbReference>
<keyword evidence="6 7" id="KW-0472">Membrane</keyword>
<evidence type="ECO:0000256" key="4">
    <source>
        <dbReference type="ARBA" id="ARBA00022692"/>
    </source>
</evidence>
<evidence type="ECO:0000259" key="8">
    <source>
        <dbReference type="PROSITE" id="PS50928"/>
    </source>
</evidence>
<dbReference type="InterPro" id="IPR000515">
    <property type="entry name" value="MetI-like"/>
</dbReference>
<feature type="transmembrane region" description="Helical" evidence="7">
    <location>
        <begin position="90"/>
        <end position="113"/>
    </location>
</feature>
<dbReference type="SUPFAM" id="SSF161098">
    <property type="entry name" value="MetI-like"/>
    <property type="match status" value="1"/>
</dbReference>
<comment type="similarity">
    <text evidence="7">Belongs to the binding-protein-dependent transport system permease family.</text>
</comment>
<evidence type="ECO:0000256" key="3">
    <source>
        <dbReference type="ARBA" id="ARBA00022475"/>
    </source>
</evidence>
<keyword evidence="2 7" id="KW-0813">Transport</keyword>
<dbReference type="InterPro" id="IPR035906">
    <property type="entry name" value="MetI-like_sf"/>
</dbReference>
<dbReference type="AlphaFoldDB" id="A0A927WB29"/>
<keyword evidence="5 7" id="KW-1133">Transmembrane helix</keyword>
<evidence type="ECO:0000256" key="6">
    <source>
        <dbReference type="ARBA" id="ARBA00023136"/>
    </source>
</evidence>
<feature type="transmembrane region" description="Helical" evidence="7">
    <location>
        <begin position="195"/>
        <end position="215"/>
    </location>
</feature>
<feature type="transmembrane region" description="Helical" evidence="7">
    <location>
        <begin position="25"/>
        <end position="48"/>
    </location>
</feature>
<keyword evidence="3" id="KW-1003">Cell membrane</keyword>
<comment type="subcellular location">
    <subcellularLocation>
        <location evidence="1 7">Cell membrane</location>
        <topology evidence="1 7">Multi-pass membrane protein</topology>
    </subcellularLocation>
</comment>
<dbReference type="InterPro" id="IPR051322">
    <property type="entry name" value="AA_ABC_Transporter_Permease"/>
</dbReference>
<evidence type="ECO:0000256" key="1">
    <source>
        <dbReference type="ARBA" id="ARBA00004651"/>
    </source>
</evidence>
<accession>A0A927WB29</accession>
<dbReference type="PROSITE" id="PS50928">
    <property type="entry name" value="ABC_TM1"/>
    <property type="match status" value="1"/>
</dbReference>
<dbReference type="Proteomes" id="UP000768462">
    <property type="component" value="Unassembled WGS sequence"/>
</dbReference>
<feature type="transmembrane region" description="Helical" evidence="7">
    <location>
        <begin position="153"/>
        <end position="175"/>
    </location>
</feature>
<evidence type="ECO:0000256" key="2">
    <source>
        <dbReference type="ARBA" id="ARBA00022448"/>
    </source>
</evidence>
<feature type="domain" description="ABC transmembrane type-1" evidence="8">
    <location>
        <begin position="21"/>
        <end position="215"/>
    </location>
</feature>
<sequence length="232" mass="25410">MSKEVIFEWWKYFSKLIAPSTLTTIRIVFITVLIGFVVGFILSIILYLHSSMGLRPNKFIYKIVDFIINLIRSIPIMILIVAVSPITRKIIGTSVGANAAILPLALAASAFIARTLSNTYKDIDPQLIEAAKSFGAKDFQIIMNVVVKESVPAIISVITLAIVTNIAGSTIAGAVGGGGLGSIAMNYGYQSFNDMVLYTSVIVLYLMVQIVQIIGDKIYKRKKYIKGRIKNV</sequence>
<dbReference type="PANTHER" id="PTHR30450">
    <property type="entry name" value="ABC TRANSPORTER PERMEASE"/>
    <property type="match status" value="1"/>
</dbReference>
<comment type="caution">
    <text evidence="9">The sequence shown here is derived from an EMBL/GenBank/DDBJ whole genome shotgun (WGS) entry which is preliminary data.</text>
</comment>
<reference evidence="9" key="1">
    <citation type="submission" date="2019-04" db="EMBL/GenBank/DDBJ databases">
        <title>Evolution of Biomass-Degrading Anaerobic Consortia Revealed by Metagenomics.</title>
        <authorList>
            <person name="Peng X."/>
        </authorList>
    </citation>
    <scope>NUCLEOTIDE SEQUENCE</scope>
    <source>
        <strain evidence="9">SIG254</strain>
    </source>
</reference>
<evidence type="ECO:0000256" key="5">
    <source>
        <dbReference type="ARBA" id="ARBA00022989"/>
    </source>
</evidence>
<dbReference type="GO" id="GO:0048473">
    <property type="term" value="P:D-methionine transmembrane transport"/>
    <property type="evidence" value="ECO:0007669"/>
    <property type="project" value="TreeGrafter"/>
</dbReference>